<comment type="caution">
    <text evidence="3">The sequence shown here is derived from an EMBL/GenBank/DDBJ whole genome shotgun (WGS) entry which is preliminary data.</text>
</comment>
<gene>
    <name evidence="3" type="ORF">B0J13DRAFT_671135</name>
</gene>
<evidence type="ECO:0000256" key="2">
    <source>
        <dbReference type="SAM" id="SignalP"/>
    </source>
</evidence>
<reference evidence="3" key="1">
    <citation type="journal article" date="2021" name="Nat. Commun.">
        <title>Genetic determinants of endophytism in the Arabidopsis root mycobiome.</title>
        <authorList>
            <person name="Mesny F."/>
            <person name="Miyauchi S."/>
            <person name="Thiergart T."/>
            <person name="Pickel B."/>
            <person name="Atanasova L."/>
            <person name="Karlsson M."/>
            <person name="Huettel B."/>
            <person name="Barry K.W."/>
            <person name="Haridas S."/>
            <person name="Chen C."/>
            <person name="Bauer D."/>
            <person name="Andreopoulos W."/>
            <person name="Pangilinan J."/>
            <person name="LaButti K."/>
            <person name="Riley R."/>
            <person name="Lipzen A."/>
            <person name="Clum A."/>
            <person name="Drula E."/>
            <person name="Henrissat B."/>
            <person name="Kohler A."/>
            <person name="Grigoriev I.V."/>
            <person name="Martin F.M."/>
            <person name="Hacquard S."/>
        </authorList>
    </citation>
    <scope>NUCLEOTIDE SEQUENCE</scope>
    <source>
        <strain evidence="3">MPI-CAGE-AT-0021</strain>
    </source>
</reference>
<organism evidence="3 4">
    <name type="scientific">Dactylonectria estremocensis</name>
    <dbReference type="NCBI Taxonomy" id="1079267"/>
    <lineage>
        <taxon>Eukaryota</taxon>
        <taxon>Fungi</taxon>
        <taxon>Dikarya</taxon>
        <taxon>Ascomycota</taxon>
        <taxon>Pezizomycotina</taxon>
        <taxon>Sordariomycetes</taxon>
        <taxon>Hypocreomycetidae</taxon>
        <taxon>Hypocreales</taxon>
        <taxon>Nectriaceae</taxon>
        <taxon>Dactylonectria</taxon>
    </lineage>
</organism>
<keyword evidence="4" id="KW-1185">Reference proteome</keyword>
<evidence type="ECO:0000256" key="1">
    <source>
        <dbReference type="SAM" id="MobiDB-lite"/>
    </source>
</evidence>
<feature type="region of interest" description="Disordered" evidence="1">
    <location>
        <begin position="143"/>
        <end position="173"/>
    </location>
</feature>
<protein>
    <submittedName>
        <fullName evidence="3">Uncharacterized protein</fullName>
    </submittedName>
</protein>
<keyword evidence="2" id="KW-0732">Signal</keyword>
<dbReference type="Proteomes" id="UP000717696">
    <property type="component" value="Unassembled WGS sequence"/>
</dbReference>
<feature type="compositionally biased region" description="Gly residues" evidence="1">
    <location>
        <begin position="154"/>
        <end position="166"/>
    </location>
</feature>
<dbReference type="OrthoDB" id="4585660at2759"/>
<dbReference type="EMBL" id="JAGMUU010000003">
    <property type="protein sequence ID" value="KAH7157285.1"/>
    <property type="molecule type" value="Genomic_DNA"/>
</dbReference>
<feature type="signal peptide" evidence="2">
    <location>
        <begin position="1"/>
        <end position="23"/>
    </location>
</feature>
<accession>A0A9P9F9P4</accession>
<dbReference type="AlphaFoldDB" id="A0A9P9F9P4"/>
<sequence length="191" mass="19614">MRFISCVLASVTTLAFLTNSTFAQGDGDTMNDIDTLCYVNFVESNVKAIVCIRSGTDTQLTTSSTSYLRGNKDHLCCKADNICMLSNSTVPEVACYDPTDKTANTYFDNGSCKLSSSGDGCAWTGTNRGVSFSTDGVTKITSVKDGKGVTDSGSGSGSGSDSGNGSGKSSSASVVSGSYIGILAVGALILF</sequence>
<proteinExistence type="predicted"/>
<feature type="chain" id="PRO_5040271785" evidence="2">
    <location>
        <begin position="24"/>
        <end position="191"/>
    </location>
</feature>
<name>A0A9P9F9P4_9HYPO</name>
<evidence type="ECO:0000313" key="4">
    <source>
        <dbReference type="Proteomes" id="UP000717696"/>
    </source>
</evidence>
<evidence type="ECO:0000313" key="3">
    <source>
        <dbReference type="EMBL" id="KAH7157285.1"/>
    </source>
</evidence>